<gene>
    <name evidence="8" type="ORF">ABS24_06460</name>
</gene>
<dbReference type="InterPro" id="IPR013551">
    <property type="entry name" value="YicC-like_C"/>
</dbReference>
<comment type="caution">
    <text evidence="8">The sequence shown here is derived from an EMBL/GenBank/DDBJ whole genome shotgun (WGS) entry which is preliminary data.</text>
</comment>
<evidence type="ECO:0000313" key="8">
    <source>
        <dbReference type="EMBL" id="KRO97264.1"/>
    </source>
</evidence>
<evidence type="ECO:0000256" key="2">
    <source>
        <dbReference type="ARBA" id="ARBA00022722"/>
    </source>
</evidence>
<reference evidence="8 9" key="1">
    <citation type="submission" date="2015-10" db="EMBL/GenBank/DDBJ databases">
        <title>Metagenome-Assembled Genomes uncover a global brackish microbiome.</title>
        <authorList>
            <person name="Hugerth L.W."/>
            <person name="Larsson J."/>
            <person name="Alneberg J."/>
            <person name="Lindh M.V."/>
            <person name="Legrand C."/>
            <person name="Pinhassi J."/>
            <person name="Andersson A.F."/>
        </authorList>
    </citation>
    <scope>NUCLEOTIDE SEQUENCE [LARGE SCALE GENOMIC DNA]</scope>
    <source>
        <strain evidence="8">BACL26 MAG-121220-bin70</strain>
    </source>
</reference>
<dbReference type="AlphaFoldDB" id="A0A0R2UIX6"/>
<sequence length="287" mass="32865">MPRSMTAFARNTIDFPWGSVTCELRSVNHRFLETSFRLPETLREIEMPLREIARKKLTRGKVDCSVQMAFNNSDAAINADLNLAKRYIDIAEQIADQIDQPAPISPLDIMRWPGILKDQDIEPESLHKAAIETFSATVDQLLQGRQREGNKLADIIEQRLVGIESQVKIVRDNLPDILAHQRKRLEEKMVDMKTQLDEGRLEQEMVIIANRSDVDEELDRLEVHIAEIRRVLQSSDSIGRRLDFLMQELNREANTLGSKSIAGVTTQASVELKVLIEQMREQIQNIE</sequence>
<protein>
    <recommendedName>
        <fullName evidence="10">Stress-induced protein</fullName>
    </recommendedName>
</protein>
<evidence type="ECO:0000313" key="9">
    <source>
        <dbReference type="Proteomes" id="UP000051213"/>
    </source>
</evidence>
<evidence type="ECO:0000259" key="6">
    <source>
        <dbReference type="Pfam" id="PF03755"/>
    </source>
</evidence>
<dbReference type="PANTHER" id="PTHR30636">
    <property type="entry name" value="UPF0701 PROTEIN YICC"/>
    <property type="match status" value="1"/>
</dbReference>
<comment type="similarity">
    <text evidence="5">Belongs to the YicC/YloC family.</text>
</comment>
<accession>A0A0R2UIX6</accession>
<keyword evidence="3" id="KW-0255">Endonuclease</keyword>
<dbReference type="GO" id="GO:0016787">
    <property type="term" value="F:hydrolase activity"/>
    <property type="evidence" value="ECO:0007669"/>
    <property type="project" value="UniProtKB-KW"/>
</dbReference>
<keyword evidence="4" id="KW-0378">Hydrolase</keyword>
<organism evidence="8 9">
    <name type="scientific">SAR92 bacterium BACL26 MAG-121220-bin70</name>
    <dbReference type="NCBI Taxonomy" id="1655626"/>
    <lineage>
        <taxon>Bacteria</taxon>
        <taxon>Pseudomonadati</taxon>
        <taxon>Pseudomonadota</taxon>
        <taxon>Gammaproteobacteria</taxon>
        <taxon>Cellvibrionales</taxon>
        <taxon>Porticoccaceae</taxon>
        <taxon>SAR92 clade</taxon>
    </lineage>
</organism>
<comment type="cofactor">
    <cofactor evidence="1">
        <name>a divalent metal cation</name>
        <dbReference type="ChEBI" id="CHEBI:60240"/>
    </cofactor>
</comment>
<dbReference type="InterPro" id="IPR005229">
    <property type="entry name" value="YicC/YloC-like"/>
</dbReference>
<dbReference type="NCBIfam" id="TIGR00255">
    <property type="entry name" value="YicC/YloC family endoribonuclease"/>
    <property type="match status" value="1"/>
</dbReference>
<proteinExistence type="inferred from homology"/>
<evidence type="ECO:0000256" key="3">
    <source>
        <dbReference type="ARBA" id="ARBA00022759"/>
    </source>
</evidence>
<feature type="domain" description="Endoribonuclease YicC-like N-terminal" evidence="6">
    <location>
        <begin position="3"/>
        <end position="153"/>
    </location>
</feature>
<keyword evidence="2" id="KW-0540">Nuclease</keyword>
<dbReference type="Pfam" id="PF03755">
    <property type="entry name" value="YicC-like_N"/>
    <property type="match status" value="1"/>
</dbReference>
<evidence type="ECO:0000256" key="1">
    <source>
        <dbReference type="ARBA" id="ARBA00001968"/>
    </source>
</evidence>
<dbReference type="PANTHER" id="PTHR30636:SF3">
    <property type="entry name" value="UPF0701 PROTEIN YICC"/>
    <property type="match status" value="1"/>
</dbReference>
<dbReference type="InterPro" id="IPR013527">
    <property type="entry name" value="YicC-like_N"/>
</dbReference>
<evidence type="ECO:0000259" key="7">
    <source>
        <dbReference type="Pfam" id="PF08340"/>
    </source>
</evidence>
<evidence type="ECO:0008006" key="10">
    <source>
        <dbReference type="Google" id="ProtNLM"/>
    </source>
</evidence>
<feature type="domain" description="Endoribonuclease YicC-like C-terminal" evidence="7">
    <location>
        <begin position="171"/>
        <end position="287"/>
    </location>
</feature>
<dbReference type="Pfam" id="PF08340">
    <property type="entry name" value="YicC-like_C"/>
    <property type="match status" value="1"/>
</dbReference>
<dbReference type="Proteomes" id="UP000051213">
    <property type="component" value="Unassembled WGS sequence"/>
</dbReference>
<dbReference type="GO" id="GO:0004521">
    <property type="term" value="F:RNA endonuclease activity"/>
    <property type="evidence" value="ECO:0007669"/>
    <property type="project" value="InterPro"/>
</dbReference>
<evidence type="ECO:0000256" key="4">
    <source>
        <dbReference type="ARBA" id="ARBA00022801"/>
    </source>
</evidence>
<dbReference type="EMBL" id="LICA01000009">
    <property type="protein sequence ID" value="KRO97264.1"/>
    <property type="molecule type" value="Genomic_DNA"/>
</dbReference>
<name>A0A0R2UIX6_9GAMM</name>
<evidence type="ECO:0000256" key="5">
    <source>
        <dbReference type="ARBA" id="ARBA00035648"/>
    </source>
</evidence>